<keyword evidence="5" id="KW-1185">Reference proteome</keyword>
<keyword evidence="1" id="KW-0805">Transcription regulation</keyword>
<dbReference type="GO" id="GO:0006355">
    <property type="term" value="P:regulation of DNA-templated transcription"/>
    <property type="evidence" value="ECO:0007669"/>
    <property type="project" value="InterPro"/>
</dbReference>
<dbReference type="Gene3D" id="1.10.10.10">
    <property type="entry name" value="Winged helix-like DNA-binding domain superfamily/Winged helix DNA-binding domain"/>
    <property type="match status" value="1"/>
</dbReference>
<evidence type="ECO:0000256" key="1">
    <source>
        <dbReference type="ARBA" id="ARBA00023015"/>
    </source>
</evidence>
<gene>
    <name evidence="4" type="ORF">J7W16_12185</name>
</gene>
<dbReference type="Pfam" id="PF09860">
    <property type="entry name" value="DUF2087"/>
    <property type="match status" value="1"/>
</dbReference>
<accession>A0A940WSW6</accession>
<evidence type="ECO:0000313" key="4">
    <source>
        <dbReference type="EMBL" id="MBP3951890.1"/>
    </source>
</evidence>
<sequence>MDNEERFWNATVDELANGYVHSNDEFTCLLCNESFVDGIIYPMDGVLYEAKKAVSRHIQDTHISVFDYLLSLDKKHTGLSDHQKELLDFFMKGLSDKEIVQELNGGSPSTVRNHRFKLKEKEKQAKVFLAIMNLLSKKSDKQAEPNFVSFHKGATMVDERYATTEEEKQKVLSRYFKQGADGELDTFPSKEKRKLIVLQHIVKRFEPTKRYSEKEVNEILKAIYSDFATIRRYLIEYGFMKRSKDCTEYWIGN</sequence>
<comment type="caution">
    <text evidence="4">The sequence shown here is derived from an EMBL/GenBank/DDBJ whole genome shotgun (WGS) entry which is preliminary data.</text>
</comment>
<evidence type="ECO:0000259" key="3">
    <source>
        <dbReference type="Pfam" id="PF09860"/>
    </source>
</evidence>
<evidence type="ECO:0000256" key="2">
    <source>
        <dbReference type="ARBA" id="ARBA00023163"/>
    </source>
</evidence>
<dbReference type="EMBL" id="JAGKSQ010000004">
    <property type="protein sequence ID" value="MBP3951890.1"/>
    <property type="molecule type" value="Genomic_DNA"/>
</dbReference>
<organism evidence="4 5">
    <name type="scientific">Halalkalibacter suaedae</name>
    <dbReference type="NCBI Taxonomy" id="2822140"/>
    <lineage>
        <taxon>Bacteria</taxon>
        <taxon>Bacillati</taxon>
        <taxon>Bacillota</taxon>
        <taxon>Bacilli</taxon>
        <taxon>Bacillales</taxon>
        <taxon>Bacillaceae</taxon>
        <taxon>Halalkalibacter</taxon>
    </lineage>
</organism>
<name>A0A940WSW6_9BACI</name>
<dbReference type="InterPro" id="IPR036388">
    <property type="entry name" value="WH-like_DNA-bd_sf"/>
</dbReference>
<dbReference type="GO" id="GO:0003677">
    <property type="term" value="F:DNA binding"/>
    <property type="evidence" value="ECO:0007669"/>
    <property type="project" value="InterPro"/>
</dbReference>
<dbReference type="RefSeq" id="WP_210597573.1">
    <property type="nucleotide sequence ID" value="NZ_JAGKSQ010000004.1"/>
</dbReference>
<reference evidence="4" key="1">
    <citation type="submission" date="2021-03" db="EMBL/GenBank/DDBJ databases">
        <title>Bacillus suaedae sp. nov., isolated from Suaeda aralocaspica.</title>
        <authorList>
            <person name="Lei R.F.R."/>
        </authorList>
    </citation>
    <scope>NUCLEOTIDE SEQUENCE</scope>
    <source>
        <strain evidence="4">YZJH907-2</strain>
    </source>
</reference>
<evidence type="ECO:0000313" key="5">
    <source>
        <dbReference type="Proteomes" id="UP000678228"/>
    </source>
</evidence>
<dbReference type="InterPro" id="IPR018656">
    <property type="entry name" value="DUF2087"/>
</dbReference>
<dbReference type="SUPFAM" id="SSF46894">
    <property type="entry name" value="C-terminal effector domain of the bipartite response regulators"/>
    <property type="match status" value="1"/>
</dbReference>
<dbReference type="InterPro" id="IPR016032">
    <property type="entry name" value="Sig_transdc_resp-reg_C-effctor"/>
</dbReference>
<protein>
    <submittedName>
        <fullName evidence="4">DUF2087 domain-containing protein</fullName>
    </submittedName>
</protein>
<dbReference type="Proteomes" id="UP000678228">
    <property type="component" value="Unassembled WGS sequence"/>
</dbReference>
<keyword evidence="2" id="KW-0804">Transcription</keyword>
<dbReference type="AlphaFoldDB" id="A0A940WSW6"/>
<feature type="domain" description="DUF2087" evidence="3">
    <location>
        <begin position="184"/>
        <end position="250"/>
    </location>
</feature>
<proteinExistence type="predicted"/>